<gene>
    <name evidence="2" type="ORF">A2Y99_01340</name>
</gene>
<evidence type="ECO:0000259" key="1">
    <source>
        <dbReference type="Pfam" id="PF12705"/>
    </source>
</evidence>
<accession>A0A1F5YHU7</accession>
<feature type="domain" description="PD-(D/E)XK endonuclease-like" evidence="1">
    <location>
        <begin position="19"/>
        <end position="239"/>
    </location>
</feature>
<name>A0A1F5YHU7_9BACT</name>
<dbReference type="AlphaFoldDB" id="A0A1F5YHU7"/>
<comment type="caution">
    <text evidence="2">The sequence shown here is derived from an EMBL/GenBank/DDBJ whole genome shotgun (WGS) entry which is preliminary data.</text>
</comment>
<dbReference type="InterPro" id="IPR011604">
    <property type="entry name" value="PDDEXK-like_dom_sf"/>
</dbReference>
<proteinExistence type="predicted"/>
<organism evidence="2 3">
    <name type="scientific">Candidatus Gottesmanbacteria bacterium RBG_13_37_7</name>
    <dbReference type="NCBI Taxonomy" id="1798369"/>
    <lineage>
        <taxon>Bacteria</taxon>
        <taxon>Candidatus Gottesmaniibacteriota</taxon>
    </lineage>
</organism>
<sequence length="250" mass="29178">MATKRYYLYNPQSSQSFKISRSKIDLFMECPRCFYLDRRLGIPRPSMPGFSLNSAVDQLLKNEFDLLREKGQAHKIMKQYQIEAIPFKHKDLPIWRDDIRHWVGASVLHKPTNLIITGIIDDIWINKKEELLIVDYKSTSTEKEISLEDKYKQGYKKQIEVYQWIFKKMGFPVSDMGYFVYANAGKNRASFDGKLEFTLSILSYKGDVSWVEPTIFQIKICLDSDSLPSPSSSCEYCSYLEKRRIVFGGQ</sequence>
<dbReference type="InterPro" id="IPR038726">
    <property type="entry name" value="PDDEXK_AddAB-type"/>
</dbReference>
<dbReference type="Proteomes" id="UP000178230">
    <property type="component" value="Unassembled WGS sequence"/>
</dbReference>
<evidence type="ECO:0000313" key="3">
    <source>
        <dbReference type="Proteomes" id="UP000178230"/>
    </source>
</evidence>
<evidence type="ECO:0000313" key="2">
    <source>
        <dbReference type="EMBL" id="OGF99663.1"/>
    </source>
</evidence>
<protein>
    <recommendedName>
        <fullName evidence="1">PD-(D/E)XK endonuclease-like domain-containing protein</fullName>
    </recommendedName>
</protein>
<dbReference type="EMBL" id="MFIY01000045">
    <property type="protein sequence ID" value="OGF99663.1"/>
    <property type="molecule type" value="Genomic_DNA"/>
</dbReference>
<dbReference type="Pfam" id="PF12705">
    <property type="entry name" value="PDDEXK_1"/>
    <property type="match status" value="1"/>
</dbReference>
<dbReference type="Gene3D" id="3.90.320.10">
    <property type="match status" value="1"/>
</dbReference>
<reference evidence="2 3" key="1">
    <citation type="journal article" date="2016" name="Nat. Commun.">
        <title>Thousands of microbial genomes shed light on interconnected biogeochemical processes in an aquifer system.</title>
        <authorList>
            <person name="Anantharaman K."/>
            <person name="Brown C.T."/>
            <person name="Hug L.A."/>
            <person name="Sharon I."/>
            <person name="Castelle C.J."/>
            <person name="Probst A.J."/>
            <person name="Thomas B.C."/>
            <person name="Singh A."/>
            <person name="Wilkins M.J."/>
            <person name="Karaoz U."/>
            <person name="Brodie E.L."/>
            <person name="Williams K.H."/>
            <person name="Hubbard S.S."/>
            <person name="Banfield J.F."/>
        </authorList>
    </citation>
    <scope>NUCLEOTIDE SEQUENCE [LARGE SCALE GENOMIC DNA]</scope>
</reference>